<accession>A0ABV8QZN6</accession>
<sequence>MPSLTDQLFGSTYTQDLRQEDVSKANALLAVVCKSTASLSDVITLANALELDLSIQAKSRPSPVTEAPKES</sequence>
<keyword evidence="2" id="KW-1185">Reference proteome</keyword>
<dbReference type="EMBL" id="JBHSCQ010000004">
    <property type="protein sequence ID" value="MFC4264544.1"/>
    <property type="molecule type" value="Genomic_DNA"/>
</dbReference>
<protein>
    <submittedName>
        <fullName evidence="1">Uncharacterized protein</fullName>
    </submittedName>
</protein>
<comment type="caution">
    <text evidence="1">The sequence shown here is derived from an EMBL/GenBank/DDBJ whole genome shotgun (WGS) entry which is preliminary data.</text>
</comment>
<organism evidence="1 2">
    <name type="scientific">Arthrobacter cryoconiti</name>
    <dbReference type="NCBI Taxonomy" id="748907"/>
    <lineage>
        <taxon>Bacteria</taxon>
        <taxon>Bacillati</taxon>
        <taxon>Actinomycetota</taxon>
        <taxon>Actinomycetes</taxon>
        <taxon>Micrococcales</taxon>
        <taxon>Micrococcaceae</taxon>
        <taxon>Arthrobacter</taxon>
    </lineage>
</organism>
<reference evidence="2" key="1">
    <citation type="journal article" date="2019" name="Int. J. Syst. Evol. Microbiol.">
        <title>The Global Catalogue of Microorganisms (GCM) 10K type strain sequencing project: providing services to taxonomists for standard genome sequencing and annotation.</title>
        <authorList>
            <consortium name="The Broad Institute Genomics Platform"/>
            <consortium name="The Broad Institute Genome Sequencing Center for Infectious Disease"/>
            <person name="Wu L."/>
            <person name="Ma J."/>
        </authorList>
    </citation>
    <scope>NUCLEOTIDE SEQUENCE [LARGE SCALE GENOMIC DNA]</scope>
    <source>
        <strain evidence="2">CGMCC 1.10698</strain>
    </source>
</reference>
<dbReference type="Proteomes" id="UP001595773">
    <property type="component" value="Unassembled WGS sequence"/>
</dbReference>
<gene>
    <name evidence="1" type="ORF">ACFOW9_02900</name>
</gene>
<dbReference type="RefSeq" id="WP_230067718.1">
    <property type="nucleotide sequence ID" value="NZ_BAABLL010000001.1"/>
</dbReference>
<proteinExistence type="predicted"/>
<evidence type="ECO:0000313" key="1">
    <source>
        <dbReference type="EMBL" id="MFC4264544.1"/>
    </source>
</evidence>
<name>A0ABV8QZN6_9MICC</name>
<evidence type="ECO:0000313" key="2">
    <source>
        <dbReference type="Proteomes" id="UP001595773"/>
    </source>
</evidence>